<dbReference type="GO" id="GO:0005886">
    <property type="term" value="C:plasma membrane"/>
    <property type="evidence" value="ECO:0007669"/>
    <property type="project" value="InterPro"/>
</dbReference>
<gene>
    <name evidence="4" type="ORF">GO495_18455</name>
</gene>
<dbReference type="InterPro" id="IPR001107">
    <property type="entry name" value="Band_7"/>
</dbReference>
<evidence type="ECO:0000313" key="4">
    <source>
        <dbReference type="EMBL" id="MVT42580.1"/>
    </source>
</evidence>
<dbReference type="InterPro" id="IPR001972">
    <property type="entry name" value="Stomatin_HflK_fam"/>
</dbReference>
<reference evidence="4 5" key="1">
    <citation type="submission" date="2019-12" db="EMBL/GenBank/DDBJ databases">
        <title>The draft genomic sequence of strain Chitinophaga oryziterrae JCM 16595.</title>
        <authorList>
            <person name="Zhang X."/>
        </authorList>
    </citation>
    <scope>NUCLEOTIDE SEQUENCE [LARGE SCALE GENOMIC DNA]</scope>
    <source>
        <strain evidence="4 5">JCM 16595</strain>
    </source>
</reference>
<organism evidence="4 5">
    <name type="scientific">Chitinophaga oryziterrae</name>
    <dbReference type="NCBI Taxonomy" id="1031224"/>
    <lineage>
        <taxon>Bacteria</taxon>
        <taxon>Pseudomonadati</taxon>
        <taxon>Bacteroidota</taxon>
        <taxon>Chitinophagia</taxon>
        <taxon>Chitinophagales</taxon>
        <taxon>Chitinophagaceae</taxon>
        <taxon>Chitinophaga</taxon>
    </lineage>
</organism>
<evidence type="ECO:0000256" key="1">
    <source>
        <dbReference type="ARBA" id="ARBA00004167"/>
    </source>
</evidence>
<feature type="domain" description="Band 7" evidence="3">
    <location>
        <begin position="133"/>
        <end position="291"/>
    </location>
</feature>
<dbReference type="EMBL" id="WRXO01000005">
    <property type="protein sequence ID" value="MVT42580.1"/>
    <property type="molecule type" value="Genomic_DNA"/>
</dbReference>
<dbReference type="RefSeq" id="WP_157301203.1">
    <property type="nucleotide sequence ID" value="NZ_BAAAZB010000002.1"/>
</dbReference>
<dbReference type="CDD" id="cd13438">
    <property type="entry name" value="SPFH_eoslipins_u2"/>
    <property type="match status" value="1"/>
</dbReference>
<dbReference type="OrthoDB" id="5501731at2"/>
<name>A0A6N8JBI0_9BACT</name>
<protein>
    <submittedName>
        <fullName evidence="4">Slipin family protein</fullName>
    </submittedName>
</protein>
<dbReference type="PRINTS" id="PR00721">
    <property type="entry name" value="STOMATIN"/>
</dbReference>
<dbReference type="PANTHER" id="PTHR10264:SF83">
    <property type="entry name" value="BLL5629 PROTEIN"/>
    <property type="match status" value="1"/>
</dbReference>
<dbReference type="Pfam" id="PF01145">
    <property type="entry name" value="Band_7"/>
    <property type="match status" value="1"/>
</dbReference>
<evidence type="ECO:0000259" key="3">
    <source>
        <dbReference type="SMART" id="SM00244"/>
    </source>
</evidence>
<comment type="similarity">
    <text evidence="2">Belongs to the band 7/mec-2 family.</text>
</comment>
<dbReference type="Proteomes" id="UP000468388">
    <property type="component" value="Unassembled WGS sequence"/>
</dbReference>
<dbReference type="InterPro" id="IPR043202">
    <property type="entry name" value="Band-7_stomatin-like"/>
</dbReference>
<evidence type="ECO:0000256" key="2">
    <source>
        <dbReference type="ARBA" id="ARBA00008164"/>
    </source>
</evidence>
<dbReference type="Gene3D" id="3.30.479.30">
    <property type="entry name" value="Band 7 domain"/>
    <property type="match status" value="1"/>
</dbReference>
<comment type="caution">
    <text evidence="4">The sequence shown here is derived from an EMBL/GenBank/DDBJ whole genome shotgun (WGS) entry which is preliminary data.</text>
</comment>
<dbReference type="PANTHER" id="PTHR10264">
    <property type="entry name" value="BAND 7 PROTEIN-RELATED"/>
    <property type="match status" value="1"/>
</dbReference>
<dbReference type="SMART" id="SM00244">
    <property type="entry name" value="PHB"/>
    <property type="match status" value="1"/>
</dbReference>
<comment type="subcellular location">
    <subcellularLocation>
        <location evidence="1">Membrane</location>
        <topology evidence="1">Single-pass membrane protein</topology>
    </subcellularLocation>
</comment>
<dbReference type="AlphaFoldDB" id="A0A6N8JBI0"/>
<sequence length="368" mass="41718">MTLRTNVAAYHKALVLKNNRFVKLLAEGKYWVAPGETVISYDMAQPFVAPLDINILLQEPALAEALLVIDVKQNELVLLYENGLFKSVLAAGRYAFWKGIITYTTISIDLGKYEITEAVDRAILLRQDLVPYVRVYTVESYEQGLLYEDGKFRKKLEPGIYYFWRTPAALTVYKSDTRQLQMEMNGQEILTKDKANIRLNCSLQYKVSDILKAVENKEYDKQLYVLLQLALREQVSAYTLDELLDKRDAISPLVLSAVKERAEALGVTVADCGIRDIILPGDVKEIMNQVLVAEKKAQANSIMRREETASTRSLLNTARLMEENEMLFKLKEMEYVEKIADKISSISVNGGGDLVGQLKQIFIPQKKG</sequence>
<evidence type="ECO:0000313" key="5">
    <source>
        <dbReference type="Proteomes" id="UP000468388"/>
    </source>
</evidence>
<accession>A0A6N8JBI0</accession>
<dbReference type="SUPFAM" id="SSF117892">
    <property type="entry name" value="Band 7/SPFH domain"/>
    <property type="match status" value="1"/>
</dbReference>
<proteinExistence type="inferred from homology"/>
<dbReference type="InterPro" id="IPR036013">
    <property type="entry name" value="Band_7/SPFH_dom_sf"/>
</dbReference>
<keyword evidence="5" id="KW-1185">Reference proteome</keyword>